<dbReference type="RefSeq" id="WP_256029134.1">
    <property type="nucleotide sequence ID" value="NZ_JAHLKM010000005.1"/>
</dbReference>
<keyword evidence="3" id="KW-0328">Glycosyltransferase</keyword>
<proteinExistence type="predicted"/>
<keyword evidence="1" id="KW-0812">Transmembrane</keyword>
<dbReference type="Gene3D" id="3.90.550.10">
    <property type="entry name" value="Spore Coat Polysaccharide Biosynthesis Protein SpsA, Chain A"/>
    <property type="match status" value="1"/>
</dbReference>
<dbReference type="AlphaFoldDB" id="A0A9R1D5I4"/>
<dbReference type="Proteomes" id="UP001139494">
    <property type="component" value="Unassembled WGS sequence"/>
</dbReference>
<sequence>MNDQTSVIVVTYNSENVIERCVDSILTEDPHEIIVVDSGSTDTTTDILRDDYPTVSLFELEDNPGYGSCVNHAVRQISSEYLIVMNPDTELHSGAIRTLVEPLIEQPRRITVPQIRTFDGTINTCGNREHMTGLAFTRGFGEHPEAHATREQLAGFSGACFGVCRDTFEELGGFEEELFLYMEDAELSWRAHSKSVEVLLVPAAIVYHEYRGPVVDAKKLYHLEFGRYVILRRYYDFPTALLFAPSLLLTELLTWGYALLIGIDGIRMKSRGVFDGLRVDIETEPSADPSIFAKLDITLPEVELTGSSAGRLMRRIGNSIYKMNYALYRFFKDN</sequence>
<comment type="caution">
    <text evidence="3">The sequence shown here is derived from an EMBL/GenBank/DDBJ whole genome shotgun (WGS) entry which is preliminary data.</text>
</comment>
<dbReference type="Pfam" id="PF00535">
    <property type="entry name" value="Glycos_transf_2"/>
    <property type="match status" value="1"/>
</dbReference>
<feature type="transmembrane region" description="Helical" evidence="1">
    <location>
        <begin position="240"/>
        <end position="261"/>
    </location>
</feature>
<dbReference type="SUPFAM" id="SSF53448">
    <property type="entry name" value="Nucleotide-diphospho-sugar transferases"/>
    <property type="match status" value="1"/>
</dbReference>
<protein>
    <submittedName>
        <fullName evidence="3">Glycosyltransferase</fullName>
        <ecNumber evidence="3">2.4.-.-</ecNumber>
    </submittedName>
</protein>
<keyword evidence="1" id="KW-0472">Membrane</keyword>
<dbReference type="InterPro" id="IPR001173">
    <property type="entry name" value="Glyco_trans_2-like"/>
</dbReference>
<evidence type="ECO:0000313" key="4">
    <source>
        <dbReference type="Proteomes" id="UP001139494"/>
    </source>
</evidence>
<evidence type="ECO:0000313" key="3">
    <source>
        <dbReference type="EMBL" id="MCQ4333116.1"/>
    </source>
</evidence>
<evidence type="ECO:0000256" key="1">
    <source>
        <dbReference type="SAM" id="Phobius"/>
    </source>
</evidence>
<keyword evidence="4" id="KW-1185">Reference proteome</keyword>
<dbReference type="EMBL" id="JAHLKM010000005">
    <property type="protein sequence ID" value="MCQ4333116.1"/>
    <property type="molecule type" value="Genomic_DNA"/>
</dbReference>
<name>A0A9R1D5I4_9EURY</name>
<dbReference type="PANTHER" id="PTHR43179:SF7">
    <property type="entry name" value="RHAMNOSYLTRANSFERASE WBBL"/>
    <property type="match status" value="1"/>
</dbReference>
<keyword evidence="3" id="KW-0808">Transferase</keyword>
<gene>
    <name evidence="3" type="ORF">KM295_06320</name>
</gene>
<reference evidence="3" key="1">
    <citation type="journal article" date="2023" name="Front. Microbiol.">
        <title>Genomic-based phylogenetic and metabolic analyses of the genus Natronomonas, and description of Natronomonas aquatica sp. nov.</title>
        <authorList>
            <person name="Garcia-Roldan A."/>
            <person name="Duran-Viseras A."/>
            <person name="de la Haba R.R."/>
            <person name="Corral P."/>
            <person name="Sanchez-Porro C."/>
            <person name="Ventosa A."/>
        </authorList>
    </citation>
    <scope>NUCLEOTIDE SEQUENCE</scope>
    <source>
        <strain evidence="3">F2-12</strain>
    </source>
</reference>
<organism evidence="3 4">
    <name type="scientific">Natronomonas aquatica</name>
    <dbReference type="NCBI Taxonomy" id="2841590"/>
    <lineage>
        <taxon>Archaea</taxon>
        <taxon>Methanobacteriati</taxon>
        <taxon>Methanobacteriota</taxon>
        <taxon>Stenosarchaea group</taxon>
        <taxon>Halobacteria</taxon>
        <taxon>Halobacteriales</taxon>
        <taxon>Natronomonadaceae</taxon>
        <taxon>Natronomonas</taxon>
    </lineage>
</organism>
<dbReference type="GO" id="GO:0016757">
    <property type="term" value="F:glycosyltransferase activity"/>
    <property type="evidence" value="ECO:0007669"/>
    <property type="project" value="UniProtKB-KW"/>
</dbReference>
<dbReference type="EC" id="2.4.-.-" evidence="3"/>
<accession>A0A9R1D5I4</accession>
<keyword evidence="1" id="KW-1133">Transmembrane helix</keyword>
<dbReference type="PANTHER" id="PTHR43179">
    <property type="entry name" value="RHAMNOSYLTRANSFERASE WBBL"/>
    <property type="match status" value="1"/>
</dbReference>
<feature type="domain" description="Glycosyltransferase 2-like" evidence="2">
    <location>
        <begin position="6"/>
        <end position="171"/>
    </location>
</feature>
<evidence type="ECO:0000259" key="2">
    <source>
        <dbReference type="Pfam" id="PF00535"/>
    </source>
</evidence>
<dbReference type="InterPro" id="IPR029044">
    <property type="entry name" value="Nucleotide-diphossugar_trans"/>
</dbReference>